<protein>
    <recommendedName>
        <fullName evidence="2">SGNH hydrolase-type esterase domain-containing protein</fullName>
    </recommendedName>
</protein>
<dbReference type="EMBL" id="UINC01001154">
    <property type="protein sequence ID" value="SUZ72659.1"/>
    <property type="molecule type" value="Genomic_DNA"/>
</dbReference>
<dbReference type="Pfam" id="PF04311">
    <property type="entry name" value="DUF459"/>
    <property type="match status" value="1"/>
</dbReference>
<evidence type="ECO:0008006" key="2">
    <source>
        <dbReference type="Google" id="ProtNLM"/>
    </source>
</evidence>
<accession>A0A381Q2X0</accession>
<dbReference type="InterPro" id="IPR007407">
    <property type="entry name" value="DUF459"/>
</dbReference>
<dbReference type="InterPro" id="IPR036514">
    <property type="entry name" value="SGNH_hydro_sf"/>
</dbReference>
<reference evidence="1" key="1">
    <citation type="submission" date="2018-05" db="EMBL/GenBank/DDBJ databases">
        <authorList>
            <person name="Lanie J.A."/>
            <person name="Ng W.-L."/>
            <person name="Kazmierczak K.M."/>
            <person name="Andrzejewski T.M."/>
            <person name="Davidsen T.M."/>
            <person name="Wayne K.J."/>
            <person name="Tettelin H."/>
            <person name="Glass J.I."/>
            <person name="Rusch D."/>
            <person name="Podicherti R."/>
            <person name="Tsui H.-C.T."/>
            <person name="Winkler M.E."/>
        </authorList>
    </citation>
    <scope>NUCLEOTIDE SEQUENCE</scope>
</reference>
<organism evidence="1">
    <name type="scientific">marine metagenome</name>
    <dbReference type="NCBI Taxonomy" id="408172"/>
    <lineage>
        <taxon>unclassified sequences</taxon>
        <taxon>metagenomes</taxon>
        <taxon>ecological metagenomes</taxon>
    </lineage>
</organism>
<dbReference type="Gene3D" id="3.40.50.1110">
    <property type="entry name" value="SGNH hydrolase"/>
    <property type="match status" value="1"/>
</dbReference>
<gene>
    <name evidence="1" type="ORF">METZ01_LOCUS25513</name>
</gene>
<proteinExistence type="predicted"/>
<evidence type="ECO:0000313" key="1">
    <source>
        <dbReference type="EMBL" id="SUZ72659.1"/>
    </source>
</evidence>
<sequence length="316" mass="34874">MISPVRNPRRRAARLMATLLLVLVASSLLAPDAVRSWADTQPAGWRRVLARTWSGPTGGLARDAGLDRPLTAVRDALDPEPAVVFPVPADPKRGLVVRRASPTDPLRVLAVGDSLMLDLQYGMERVLEPRPDVEIEGRGALGFGFTVPHWDWEEDVLADYSRLVAEVRPDVVVVMIGANEFEGHVLEGEALEPGSERWAEVLAERAGEAMAQWRAEGAPVYWWTTPRMRDTRFLTDDLNAIWDATTTAWGDGVTSLDSMVVLGDASGAYRDRMVDENGRVVDLRKAQGVHFHEVGADLLARQLEERLVADGWLVDD</sequence>
<dbReference type="SUPFAM" id="SSF52266">
    <property type="entry name" value="SGNH hydrolase"/>
    <property type="match status" value="1"/>
</dbReference>
<name>A0A381Q2X0_9ZZZZ</name>
<dbReference type="AlphaFoldDB" id="A0A381Q2X0"/>